<feature type="transmembrane region" description="Helical" evidence="6">
    <location>
        <begin position="39"/>
        <end position="62"/>
    </location>
</feature>
<dbReference type="AlphaFoldDB" id="A0A8J4TJ72"/>
<sequence>MESCSSSELNGTLNSSLRSTQTTLNLTSIQSSTASYSDLILPTVSVLIGSIGLVGNALNVLVLSAYHTSQITFGSECTARVNLLGLALADFLVCLASLPLGYATRRHHSYSFMLFYSILGPGLETYFLSVSVWMVLLMSVARYLAVCRPLTSRTWLTAQHMFRVIVSIYVFALLFHIPYFLEFTFQEQTNRNCSVSTGCTKLTNNQTEATCDKQLIIMVEERAILNHQTVKFCYKLFHIIVTNIGPFVGVVVSNLAVIRACRRSDACRHSLISTNPPSRTGTPFIGVQQGFTSQRAQPILYESRYGPAHLHPNSHEQNYTAPGLYVLNPNSQCRLSLQRYPNRATNRVTPLLLAVIFAFLLFIAPFGILHFVCMLIMNRLGERILHDAHAFRLYYALNLTVDWTNVVQLLGCACNFFLYFLVSTTFRRTTKRTFQRLYKKLQTCHGEVMRAIFIGRSSQGSEMSPSDLRQRMHMLIGSTHDSARPVSIGSSRIKSKLTGRGFLFQMLHRNHRTQTNSMSLPHATESRVQSSPLPSHQRNEDHSLFNRTVMRECTGGCGTYELYPSLLSHSDDTPYVHETLAHCPNCHPLLNTHLSLPDNRITHVPTSATTRFVCLWAHSEPHWFRTQIVEPRIRNKMRVANSDEDTIDKSDRMSKVINPQENNGGKPPE</sequence>
<feature type="transmembrane region" description="Helical" evidence="6">
    <location>
        <begin position="351"/>
        <end position="377"/>
    </location>
</feature>
<dbReference type="SUPFAM" id="SSF81321">
    <property type="entry name" value="Family A G protein-coupled receptor-like"/>
    <property type="match status" value="1"/>
</dbReference>
<evidence type="ECO:0000313" key="8">
    <source>
        <dbReference type="EMBL" id="KAF5402616.1"/>
    </source>
</evidence>
<accession>A0A8J4TJ72</accession>
<dbReference type="PROSITE" id="PS50262">
    <property type="entry name" value="G_PROTEIN_RECEP_F1_2"/>
    <property type="match status" value="1"/>
</dbReference>
<dbReference type="EMBL" id="LUCH01001703">
    <property type="protein sequence ID" value="KAF5402616.1"/>
    <property type="molecule type" value="Genomic_DNA"/>
</dbReference>
<evidence type="ECO:0000256" key="2">
    <source>
        <dbReference type="ARBA" id="ARBA00022692"/>
    </source>
</evidence>
<dbReference type="PANTHER" id="PTHR46641:SF2">
    <property type="entry name" value="FMRFAMIDE RECEPTOR"/>
    <property type="match status" value="1"/>
</dbReference>
<feature type="region of interest" description="Disordered" evidence="5">
    <location>
        <begin position="640"/>
        <end position="669"/>
    </location>
</feature>
<evidence type="ECO:0000313" key="9">
    <source>
        <dbReference type="Proteomes" id="UP000748531"/>
    </source>
</evidence>
<name>A0A8J4TJ72_9TREM</name>
<dbReference type="InterPro" id="IPR000276">
    <property type="entry name" value="GPCR_Rhodpsn"/>
</dbReference>
<proteinExistence type="predicted"/>
<feature type="transmembrane region" description="Helical" evidence="6">
    <location>
        <begin position="83"/>
        <end position="102"/>
    </location>
</feature>
<feature type="transmembrane region" description="Helical" evidence="6">
    <location>
        <begin position="114"/>
        <end position="140"/>
    </location>
</feature>
<dbReference type="CDD" id="cd14978">
    <property type="entry name" value="7tmA_FMRFamide_R-like"/>
    <property type="match status" value="1"/>
</dbReference>
<feature type="transmembrane region" description="Helical" evidence="6">
    <location>
        <begin position="403"/>
        <end position="422"/>
    </location>
</feature>
<dbReference type="PANTHER" id="PTHR46641">
    <property type="entry name" value="FMRFAMIDE RECEPTOR-RELATED"/>
    <property type="match status" value="1"/>
</dbReference>
<organism evidence="8 9">
    <name type="scientific">Paragonimus heterotremus</name>
    <dbReference type="NCBI Taxonomy" id="100268"/>
    <lineage>
        <taxon>Eukaryota</taxon>
        <taxon>Metazoa</taxon>
        <taxon>Spiralia</taxon>
        <taxon>Lophotrochozoa</taxon>
        <taxon>Platyhelminthes</taxon>
        <taxon>Trematoda</taxon>
        <taxon>Digenea</taxon>
        <taxon>Plagiorchiida</taxon>
        <taxon>Troglotremata</taxon>
        <taxon>Troglotrematidae</taxon>
        <taxon>Paragonimus</taxon>
    </lineage>
</organism>
<evidence type="ECO:0000256" key="6">
    <source>
        <dbReference type="SAM" id="Phobius"/>
    </source>
</evidence>
<comment type="subcellular location">
    <subcellularLocation>
        <location evidence="1">Membrane</location>
    </subcellularLocation>
</comment>
<dbReference type="OrthoDB" id="6276488at2759"/>
<dbReference type="GO" id="GO:0004930">
    <property type="term" value="F:G protein-coupled receptor activity"/>
    <property type="evidence" value="ECO:0007669"/>
    <property type="project" value="InterPro"/>
</dbReference>
<feature type="domain" description="G-protein coupled receptors family 1 profile" evidence="7">
    <location>
        <begin position="55"/>
        <end position="419"/>
    </location>
</feature>
<feature type="region of interest" description="Disordered" evidence="5">
    <location>
        <begin position="514"/>
        <end position="539"/>
    </location>
</feature>
<protein>
    <submittedName>
        <fullName evidence="8">Cholecystokinin receptor type A</fullName>
    </submittedName>
</protein>
<comment type="caution">
    <text evidence="8">The sequence shown here is derived from an EMBL/GenBank/DDBJ whole genome shotgun (WGS) entry which is preliminary data.</text>
</comment>
<keyword evidence="3 6" id="KW-1133">Transmembrane helix</keyword>
<evidence type="ECO:0000259" key="7">
    <source>
        <dbReference type="PROSITE" id="PS50262"/>
    </source>
</evidence>
<dbReference type="PRINTS" id="PR00237">
    <property type="entry name" value="GPCRRHODOPSN"/>
</dbReference>
<dbReference type="InterPro" id="IPR052954">
    <property type="entry name" value="GPCR-Ligand_Int"/>
</dbReference>
<keyword evidence="9" id="KW-1185">Reference proteome</keyword>
<evidence type="ECO:0000256" key="5">
    <source>
        <dbReference type="SAM" id="MobiDB-lite"/>
    </source>
</evidence>
<dbReference type="Gene3D" id="1.20.1070.10">
    <property type="entry name" value="Rhodopsin 7-helix transmembrane proteins"/>
    <property type="match status" value="1"/>
</dbReference>
<feature type="compositionally biased region" description="Polar residues" evidence="5">
    <location>
        <begin position="526"/>
        <end position="536"/>
    </location>
</feature>
<reference evidence="8" key="1">
    <citation type="submission" date="2019-05" db="EMBL/GenBank/DDBJ databases">
        <title>Annotation for the trematode Paragonimus heterotremus.</title>
        <authorList>
            <person name="Choi Y.-J."/>
        </authorList>
    </citation>
    <scope>NUCLEOTIDE SEQUENCE</scope>
    <source>
        <strain evidence="8">LC</strain>
    </source>
</reference>
<keyword evidence="4 6" id="KW-0472">Membrane</keyword>
<feature type="transmembrane region" description="Helical" evidence="6">
    <location>
        <begin position="236"/>
        <end position="258"/>
    </location>
</feature>
<keyword evidence="8" id="KW-0675">Receptor</keyword>
<dbReference type="Proteomes" id="UP000748531">
    <property type="component" value="Unassembled WGS sequence"/>
</dbReference>
<evidence type="ECO:0000256" key="1">
    <source>
        <dbReference type="ARBA" id="ARBA00004370"/>
    </source>
</evidence>
<evidence type="ECO:0000256" key="3">
    <source>
        <dbReference type="ARBA" id="ARBA00022989"/>
    </source>
</evidence>
<feature type="transmembrane region" description="Helical" evidence="6">
    <location>
        <begin position="161"/>
        <end position="181"/>
    </location>
</feature>
<dbReference type="Pfam" id="PF00001">
    <property type="entry name" value="7tm_1"/>
    <property type="match status" value="1"/>
</dbReference>
<dbReference type="InterPro" id="IPR017452">
    <property type="entry name" value="GPCR_Rhodpsn_7TM"/>
</dbReference>
<evidence type="ECO:0000256" key="4">
    <source>
        <dbReference type="ARBA" id="ARBA00023136"/>
    </source>
</evidence>
<gene>
    <name evidence="8" type="ORF">PHET_03813</name>
</gene>
<dbReference type="GO" id="GO:0016020">
    <property type="term" value="C:membrane"/>
    <property type="evidence" value="ECO:0007669"/>
    <property type="project" value="UniProtKB-SubCell"/>
</dbReference>
<keyword evidence="2 6" id="KW-0812">Transmembrane</keyword>